<feature type="compositionally biased region" description="Gly residues" evidence="4">
    <location>
        <begin position="887"/>
        <end position="898"/>
    </location>
</feature>
<feature type="region of interest" description="Disordered" evidence="4">
    <location>
        <begin position="881"/>
        <end position="909"/>
    </location>
</feature>
<evidence type="ECO:0000256" key="5">
    <source>
        <dbReference type="SAM" id="SignalP"/>
    </source>
</evidence>
<feature type="compositionally biased region" description="Low complexity" evidence="4">
    <location>
        <begin position="977"/>
        <end position="993"/>
    </location>
</feature>
<dbReference type="PANTHER" id="PTHR23199:SF12">
    <property type="entry name" value="NEUROTROPHIN 1-RELATED"/>
    <property type="match status" value="1"/>
</dbReference>
<dbReference type="GO" id="GO:0045087">
    <property type="term" value="P:innate immune response"/>
    <property type="evidence" value="ECO:0007669"/>
    <property type="project" value="TreeGrafter"/>
</dbReference>
<dbReference type="GO" id="GO:0008083">
    <property type="term" value="F:growth factor activity"/>
    <property type="evidence" value="ECO:0007669"/>
    <property type="project" value="TreeGrafter"/>
</dbReference>
<dbReference type="Pfam" id="PF16077">
    <property type="entry name" value="Spaetzle"/>
    <property type="match status" value="1"/>
</dbReference>
<evidence type="ECO:0000256" key="3">
    <source>
        <dbReference type="ARBA" id="ARBA00023180"/>
    </source>
</evidence>
<evidence type="ECO:0000256" key="2">
    <source>
        <dbReference type="ARBA" id="ARBA00023157"/>
    </source>
</evidence>
<proteinExistence type="predicted"/>
<evidence type="ECO:0000313" key="8">
    <source>
        <dbReference type="Proteomes" id="UP000001819"/>
    </source>
</evidence>
<feature type="region of interest" description="Disordered" evidence="4">
    <location>
        <begin position="385"/>
        <end position="424"/>
    </location>
</feature>
<dbReference type="GO" id="GO:0021556">
    <property type="term" value="P:central nervous system formation"/>
    <property type="evidence" value="ECO:0007669"/>
    <property type="project" value="TreeGrafter"/>
</dbReference>
<dbReference type="InterPro" id="IPR056200">
    <property type="entry name" value="NT_N"/>
</dbReference>
<dbReference type="Gene3D" id="2.10.90.10">
    <property type="entry name" value="Cystine-knot cytokines"/>
    <property type="match status" value="1"/>
</dbReference>
<gene>
    <name evidence="9 10" type="primary">NT1</name>
</gene>
<dbReference type="RefSeq" id="XP_033238640.1">
    <property type="nucleotide sequence ID" value="XM_033382749.1"/>
</dbReference>
<feature type="domain" description="Spaetzle" evidence="6">
    <location>
        <begin position="507"/>
        <end position="596"/>
    </location>
</feature>
<dbReference type="InterPro" id="IPR029034">
    <property type="entry name" value="Cystine-knot_cytokine"/>
</dbReference>
<feature type="compositionally biased region" description="Low complexity" evidence="4">
    <location>
        <begin position="836"/>
        <end position="850"/>
    </location>
</feature>
<feature type="chain" id="PRO_5044634606" evidence="5">
    <location>
        <begin position="27"/>
        <end position="1131"/>
    </location>
</feature>
<feature type="region of interest" description="Disordered" evidence="4">
    <location>
        <begin position="264"/>
        <end position="283"/>
    </location>
</feature>
<dbReference type="InterPro" id="IPR052444">
    <property type="entry name" value="Spz/Toll_ligand-like"/>
</dbReference>
<sequence length="1131" mass="122930">MKAGRAFGCLFWALLYCVLYLDLVHSDDELLDFDFADAKDPSITDDWQLDDLEEQQAEQKLESNMLDFSVDLDEPEPERQIPQFDWREKVLRNALSKALTDEGLRQKFVEVMPILRVLSSQQRLALSALISAQMNAKQGHDLRLEQVRMMFGNDKKLILPIVYDLANLVKSSTRKYLNLGSDLASAALLHTAPVKRKQDQLTVEESPLKRRQDQLTVEESEQDDHVGTIDVSAAPTEDAASLEDFFEEMQSDVLDPQMINEALQSADMKRNSSSKDARSRVRRSANEFVHKLTRSVPVSVTEQQLLGGIAGRTIRLNTTSFQQPSSGANNQSYVEIEDLAFAGLNGTDVIPLNADERLDLQRNSAEEPLPEEPLPNPEELIAGPRYRLGKRPHPGQKSAAPVKRKRVQSGSRGRPKTSASSHKPLVVPPAVAQRKCERFTSNMCIRTDDYPLEQIMGSIRRHKNAMSALLAEFYDKPNNNLEFSEDFDDYSLTKKRREDEGNSAGGMCLSVVRYARPQKAKSASGEWKYIVNTGQHTQTLRLEKCSNPGESCSYLAQTYRSHCSQVYNYHRLLSWDKVRGLHVDIFKVPTCCSCQVDGYRQQFPPLSSIQAKDYSPLANFKPESVGSNGYSTINEEDLDYAEDSEEDELGLGLRYPTFNGRDTNELYAGSKKMRASTSVGPYLSPPDDDVEEDQRYGGIGSGYKSSHHNHKGGAGASSKKYYSQVSRRRPHQHQQQQQQQNEARVDLDLAPSEMHTDQEVNVNPFAGPVLSAGEKPIQRLPINRKRIYTSTHPNTAAAATAATSAAASSSASSASSAGGVRLRLPQTTSLPARTGTAAIIGSHSSGSSAHHATHAHQEAAAAAAAFPAASSTAATSQPAFNQRNHYLGGGGGGGGGGKSRPRFYAPPATTPLAVAPIPISVAASQPASPLPTERTTQQQQQQQQRQRQQQGHQQQHQSTPLPQPPASVYHVNSIYTSSGGSSSSVDGASAGPSNGTKRINYNYHPIIDFFEKSSRRAEQPLAVTPGGLGLGLGDYDMEESRLMEQRVRPAAGMGIGIGMGTGTGTGMATGVFQHPIPIPTTSHERRMGFGAGGAGGAGGVVGGLGGAGAGLGGGRQGFANDNAWQPMVVAP</sequence>
<dbReference type="SUPFAM" id="SSF57501">
    <property type="entry name" value="Cystine-knot cytokines"/>
    <property type="match status" value="1"/>
</dbReference>
<dbReference type="Pfam" id="PF24103">
    <property type="entry name" value="NT_N"/>
    <property type="match status" value="1"/>
</dbReference>
<name>A0A6I8W5J8_DROPS</name>
<dbReference type="GO" id="GO:0005121">
    <property type="term" value="F:Toll binding"/>
    <property type="evidence" value="ECO:0007669"/>
    <property type="project" value="TreeGrafter"/>
</dbReference>
<evidence type="ECO:0000313" key="9">
    <source>
        <dbReference type="RefSeq" id="XP_033238639.1"/>
    </source>
</evidence>
<keyword evidence="8" id="KW-1185">Reference proteome</keyword>
<dbReference type="AlphaFoldDB" id="A0A6I8W5J8"/>
<dbReference type="RefSeq" id="XP_033238639.1">
    <property type="nucleotide sequence ID" value="XM_033382748.1"/>
</dbReference>
<dbReference type="FunFam" id="2.10.90.10:FF:000043">
    <property type="entry name" value="Neurotrophin 1, isoform A"/>
    <property type="match status" value="1"/>
</dbReference>
<feature type="region of interest" description="Disordered" evidence="4">
    <location>
        <begin position="924"/>
        <end position="998"/>
    </location>
</feature>
<feature type="region of interest" description="Disordered" evidence="4">
    <location>
        <begin position="810"/>
        <end position="863"/>
    </location>
</feature>
<reference evidence="9 10" key="1">
    <citation type="submission" date="2025-04" db="UniProtKB">
        <authorList>
            <consortium name="RefSeq"/>
        </authorList>
    </citation>
    <scope>IDENTIFICATION</scope>
    <source>
        <strain evidence="9 10">MV-25-SWS-2005</strain>
        <tissue evidence="9 10">Whole body</tissue>
    </source>
</reference>
<feature type="compositionally biased region" description="Basic and acidic residues" evidence="4">
    <location>
        <begin position="267"/>
        <end position="283"/>
    </location>
</feature>
<evidence type="ECO:0000313" key="10">
    <source>
        <dbReference type="RefSeq" id="XP_033238640.1"/>
    </source>
</evidence>
<keyword evidence="3" id="KW-0325">Glycoprotein</keyword>
<dbReference type="InterPro" id="IPR032104">
    <property type="entry name" value="Spaetzle"/>
</dbReference>
<protein>
    <submittedName>
        <fullName evidence="9 10">Neurotrophin 1 isoform X1</fullName>
    </submittedName>
</protein>
<keyword evidence="2" id="KW-1015">Disulfide bond</keyword>
<dbReference type="Proteomes" id="UP000001819">
    <property type="component" value="Chromosome X"/>
</dbReference>
<dbReference type="PANTHER" id="PTHR23199">
    <property type="entry name" value="NEUROTROPHIN 1-RELATED"/>
    <property type="match status" value="1"/>
</dbReference>
<organism evidence="8 10">
    <name type="scientific">Drosophila pseudoobscura pseudoobscura</name>
    <name type="common">Fruit fly</name>
    <dbReference type="NCBI Taxonomy" id="46245"/>
    <lineage>
        <taxon>Eukaryota</taxon>
        <taxon>Metazoa</taxon>
        <taxon>Ecdysozoa</taxon>
        <taxon>Arthropoda</taxon>
        <taxon>Hexapoda</taxon>
        <taxon>Insecta</taxon>
        <taxon>Pterygota</taxon>
        <taxon>Neoptera</taxon>
        <taxon>Endopterygota</taxon>
        <taxon>Diptera</taxon>
        <taxon>Brachycera</taxon>
        <taxon>Muscomorpha</taxon>
        <taxon>Ephydroidea</taxon>
        <taxon>Drosophilidae</taxon>
        <taxon>Drosophila</taxon>
        <taxon>Sophophora</taxon>
    </lineage>
</organism>
<feature type="signal peptide" evidence="5">
    <location>
        <begin position="1"/>
        <end position="26"/>
    </location>
</feature>
<feature type="region of interest" description="Disordered" evidence="4">
    <location>
        <begin position="196"/>
        <end position="225"/>
    </location>
</feature>
<evidence type="ECO:0000259" key="7">
    <source>
        <dbReference type="Pfam" id="PF24103"/>
    </source>
</evidence>
<feature type="domain" description="Neurotrophin 1 N-terminal" evidence="7">
    <location>
        <begin position="86"/>
        <end position="176"/>
    </location>
</feature>
<feature type="region of interest" description="Disordered" evidence="4">
    <location>
        <begin position="669"/>
        <end position="743"/>
    </location>
</feature>
<evidence type="ECO:0000259" key="6">
    <source>
        <dbReference type="Pfam" id="PF16077"/>
    </source>
</evidence>
<feature type="compositionally biased region" description="Low complexity" evidence="4">
    <location>
        <begin position="937"/>
        <end position="957"/>
    </location>
</feature>
<keyword evidence="1 5" id="KW-0732">Signal</keyword>
<dbReference type="GO" id="GO:0005615">
    <property type="term" value="C:extracellular space"/>
    <property type="evidence" value="ECO:0007669"/>
    <property type="project" value="UniProtKB-ARBA"/>
</dbReference>
<accession>A0A6I8W5J8</accession>
<evidence type="ECO:0000256" key="4">
    <source>
        <dbReference type="SAM" id="MobiDB-lite"/>
    </source>
</evidence>
<evidence type="ECO:0000256" key="1">
    <source>
        <dbReference type="ARBA" id="ARBA00022729"/>
    </source>
</evidence>